<evidence type="ECO:0000256" key="4">
    <source>
        <dbReference type="ARBA" id="ARBA00022737"/>
    </source>
</evidence>
<keyword evidence="5 7" id="KW-1015">Disulfide bond</keyword>
<dbReference type="EMBL" id="CAWYQH010000090">
    <property type="protein sequence ID" value="CAK8682428.1"/>
    <property type="molecule type" value="Genomic_DNA"/>
</dbReference>
<comment type="caution">
    <text evidence="9">The sequence shown here is derived from an EMBL/GenBank/DDBJ whole genome shotgun (WGS) entry which is preliminary data.</text>
</comment>
<dbReference type="PANTHER" id="PTHR24040:SF13">
    <property type="entry name" value="FIBROPELLIN-1"/>
    <property type="match status" value="1"/>
</dbReference>
<keyword evidence="10" id="KW-1185">Reference proteome</keyword>
<dbReference type="Proteomes" id="UP001642483">
    <property type="component" value="Unassembled WGS sequence"/>
</dbReference>
<dbReference type="SUPFAM" id="SSF57184">
    <property type="entry name" value="Growth factor receptor domain"/>
    <property type="match status" value="1"/>
</dbReference>
<dbReference type="PROSITE" id="PS01187">
    <property type="entry name" value="EGF_CA"/>
    <property type="match status" value="1"/>
</dbReference>
<dbReference type="SMART" id="SM00181">
    <property type="entry name" value="EGF"/>
    <property type="match status" value="2"/>
</dbReference>
<keyword evidence="2" id="KW-0964">Secreted</keyword>
<dbReference type="InterPro" id="IPR000742">
    <property type="entry name" value="EGF"/>
</dbReference>
<protein>
    <recommendedName>
        <fullName evidence="8">EGF-like domain-containing protein</fullName>
    </recommendedName>
</protein>
<feature type="disulfide bond" evidence="7">
    <location>
        <begin position="68"/>
        <end position="85"/>
    </location>
</feature>
<dbReference type="InterPro" id="IPR001881">
    <property type="entry name" value="EGF-like_Ca-bd_dom"/>
</dbReference>
<feature type="domain" description="EGF-like" evidence="8">
    <location>
        <begin position="59"/>
        <end position="97"/>
    </location>
</feature>
<sequence length="129" mass="13867">MRMRERIHPWSQQQHKNECDLGVDSCSLPGQVCNNTFGGFRCDCAGGYEPSATSDSCQDVNECLNDPCPAGPIGSCNNTDGTYSCNCVGGFIYNQATNTCDDVNECLANGGKGNCSDECRNTNGNFITR</sequence>
<evidence type="ECO:0000256" key="5">
    <source>
        <dbReference type="ARBA" id="ARBA00023157"/>
    </source>
</evidence>
<dbReference type="SMART" id="SM00179">
    <property type="entry name" value="EGF_CA"/>
    <property type="match status" value="2"/>
</dbReference>
<keyword evidence="6" id="KW-0325">Glycoprotein</keyword>
<dbReference type="PROSITE" id="PS50026">
    <property type="entry name" value="EGF_3"/>
    <property type="match status" value="1"/>
</dbReference>
<comment type="subcellular location">
    <subcellularLocation>
        <location evidence="1">Secreted</location>
    </subcellularLocation>
</comment>
<dbReference type="PROSITE" id="PS00010">
    <property type="entry name" value="ASX_HYDROXYL"/>
    <property type="match status" value="2"/>
</dbReference>
<dbReference type="PANTHER" id="PTHR24040">
    <property type="entry name" value="LAMININ G-LIKE DOMAIN-CONTAINING PROTEIN"/>
    <property type="match status" value="1"/>
</dbReference>
<evidence type="ECO:0000256" key="6">
    <source>
        <dbReference type="ARBA" id="ARBA00023180"/>
    </source>
</evidence>
<evidence type="ECO:0000256" key="7">
    <source>
        <dbReference type="PROSITE-ProRule" id="PRU00076"/>
    </source>
</evidence>
<evidence type="ECO:0000313" key="9">
    <source>
        <dbReference type="EMBL" id="CAK8682428.1"/>
    </source>
</evidence>
<dbReference type="InterPro" id="IPR009030">
    <property type="entry name" value="Growth_fac_rcpt_cys_sf"/>
</dbReference>
<evidence type="ECO:0000313" key="10">
    <source>
        <dbReference type="Proteomes" id="UP001642483"/>
    </source>
</evidence>
<proteinExistence type="predicted"/>
<dbReference type="Gene3D" id="2.10.25.10">
    <property type="entry name" value="Laminin"/>
    <property type="match status" value="2"/>
</dbReference>
<dbReference type="InterPro" id="IPR018097">
    <property type="entry name" value="EGF_Ca-bd_CS"/>
</dbReference>
<dbReference type="Pfam" id="PF07645">
    <property type="entry name" value="EGF_CA"/>
    <property type="match status" value="2"/>
</dbReference>
<dbReference type="PROSITE" id="PS01186">
    <property type="entry name" value="EGF_2"/>
    <property type="match status" value="1"/>
</dbReference>
<dbReference type="InterPro" id="IPR049883">
    <property type="entry name" value="NOTCH1_EGF-like"/>
</dbReference>
<gene>
    <name evidence="9" type="ORF">CVLEPA_LOCUS13092</name>
</gene>
<dbReference type="InterPro" id="IPR051145">
    <property type="entry name" value="GAS-SHBG-PROS"/>
</dbReference>
<keyword evidence="4" id="KW-0677">Repeat</keyword>
<organism evidence="9 10">
    <name type="scientific">Clavelina lepadiformis</name>
    <name type="common">Light-bulb sea squirt</name>
    <name type="synonym">Ascidia lepadiformis</name>
    <dbReference type="NCBI Taxonomy" id="159417"/>
    <lineage>
        <taxon>Eukaryota</taxon>
        <taxon>Metazoa</taxon>
        <taxon>Chordata</taxon>
        <taxon>Tunicata</taxon>
        <taxon>Ascidiacea</taxon>
        <taxon>Aplousobranchia</taxon>
        <taxon>Clavelinidae</taxon>
        <taxon>Clavelina</taxon>
    </lineage>
</organism>
<reference evidence="9 10" key="1">
    <citation type="submission" date="2024-02" db="EMBL/GenBank/DDBJ databases">
        <authorList>
            <person name="Daric V."/>
            <person name="Darras S."/>
        </authorList>
    </citation>
    <scope>NUCLEOTIDE SEQUENCE [LARGE SCALE GENOMIC DNA]</scope>
</reference>
<keyword evidence="3 7" id="KW-0245">EGF-like domain</keyword>
<evidence type="ECO:0000256" key="2">
    <source>
        <dbReference type="ARBA" id="ARBA00022525"/>
    </source>
</evidence>
<dbReference type="InterPro" id="IPR000152">
    <property type="entry name" value="EGF-type_Asp/Asn_hydroxyl_site"/>
</dbReference>
<evidence type="ECO:0000256" key="1">
    <source>
        <dbReference type="ARBA" id="ARBA00004613"/>
    </source>
</evidence>
<accession>A0ABP0FUV5</accession>
<evidence type="ECO:0000256" key="3">
    <source>
        <dbReference type="ARBA" id="ARBA00022536"/>
    </source>
</evidence>
<evidence type="ECO:0000259" key="8">
    <source>
        <dbReference type="PROSITE" id="PS50026"/>
    </source>
</evidence>
<name>A0ABP0FUV5_CLALP</name>
<comment type="caution">
    <text evidence="7">Lacks conserved residue(s) required for the propagation of feature annotation.</text>
</comment>